<reference evidence="1" key="1">
    <citation type="submission" date="2018-06" db="EMBL/GenBank/DDBJ databases">
        <authorList>
            <person name="Zhirakovskaya E."/>
        </authorList>
    </citation>
    <scope>NUCLEOTIDE SEQUENCE</scope>
</reference>
<sequence>MENLAMGKKEKLRLTFDFFQRTFVHYAMWYSEVVETFGRERAAEIMEEAWQKSFSIQMKRLSKVLDFEMEDGLPKALLEMDETQIDALREAVAVNWLANDGVWFQSVEFSEGMTLAKKCNDATWSHFSPYEALRIKKILKLPEKAGIAGLRKAMAYRLYGTVNVQSFANETENSIDFYMNRCRVQAARKRKGLQDYPCKTGGIIEYTTFAETIDSRIKTKVIGCPPDKHPEEWYCGWRFTIEE</sequence>
<dbReference type="EMBL" id="UOET01000184">
    <property type="protein sequence ID" value="VAW28013.1"/>
    <property type="molecule type" value="Genomic_DNA"/>
</dbReference>
<organism evidence="1">
    <name type="scientific">hydrothermal vent metagenome</name>
    <dbReference type="NCBI Taxonomy" id="652676"/>
    <lineage>
        <taxon>unclassified sequences</taxon>
        <taxon>metagenomes</taxon>
        <taxon>ecological metagenomes</taxon>
    </lineage>
</organism>
<evidence type="ECO:0000313" key="1">
    <source>
        <dbReference type="EMBL" id="VAW28013.1"/>
    </source>
</evidence>
<proteinExistence type="predicted"/>
<dbReference type="AlphaFoldDB" id="A0A3B0UI20"/>
<evidence type="ECO:0008006" key="2">
    <source>
        <dbReference type="Google" id="ProtNLM"/>
    </source>
</evidence>
<dbReference type="Pfam" id="PF19620">
    <property type="entry name" value="DUF6125"/>
    <property type="match status" value="2"/>
</dbReference>
<protein>
    <recommendedName>
        <fullName evidence="2">Cytosolic protein</fullName>
    </recommendedName>
</protein>
<name>A0A3B0UI20_9ZZZZ</name>
<gene>
    <name evidence="1" type="ORF">MNBD_BACTEROID07-386</name>
</gene>
<accession>A0A3B0UI20</accession>